<feature type="region of interest" description="Disordered" evidence="1">
    <location>
        <begin position="130"/>
        <end position="164"/>
    </location>
</feature>
<organism evidence="2 3">
    <name type="scientific">Mycolicibacter arupensis</name>
    <dbReference type="NCBI Taxonomy" id="342002"/>
    <lineage>
        <taxon>Bacteria</taxon>
        <taxon>Bacillati</taxon>
        <taxon>Actinomycetota</taxon>
        <taxon>Actinomycetes</taxon>
        <taxon>Mycobacteriales</taxon>
        <taxon>Mycobacteriaceae</taxon>
        <taxon>Mycolicibacter</taxon>
    </lineage>
</organism>
<comment type="caution">
    <text evidence="2">The sequence shown here is derived from an EMBL/GenBank/DDBJ whole genome shotgun (WGS) entry which is preliminary data.</text>
</comment>
<evidence type="ECO:0000313" key="2">
    <source>
        <dbReference type="EMBL" id="TXI59959.1"/>
    </source>
</evidence>
<accession>A0A5C7YDE2</accession>
<evidence type="ECO:0000256" key="1">
    <source>
        <dbReference type="SAM" id="MobiDB-lite"/>
    </source>
</evidence>
<name>A0A5C7YDE2_9MYCO</name>
<evidence type="ECO:0008006" key="4">
    <source>
        <dbReference type="Google" id="ProtNLM"/>
    </source>
</evidence>
<gene>
    <name evidence="2" type="ORF">E6Q54_01430</name>
</gene>
<feature type="compositionally biased region" description="Low complexity" evidence="1">
    <location>
        <begin position="135"/>
        <end position="146"/>
    </location>
</feature>
<reference evidence="2 3" key="1">
    <citation type="submission" date="2018-09" db="EMBL/GenBank/DDBJ databases">
        <title>Metagenome Assembled Genomes from an Advanced Water Purification Facility.</title>
        <authorList>
            <person name="Stamps B.W."/>
            <person name="Spear J.R."/>
        </authorList>
    </citation>
    <scope>NUCLEOTIDE SEQUENCE [LARGE SCALE GENOMIC DNA]</scope>
    <source>
        <strain evidence="2">Bin_29_2</strain>
    </source>
</reference>
<sequence>MTTNTPTTQTLAAPDAPAEPDPAQVPAEGSEAEGDPENGPDDPADDDGTTDPALKKARQEAAATRVKLREAEARADAAEQAIVNHALEQAGLDQRLWQAGGVELDSLRDEQGALTVAAVYEAAGKIRQEFGLGRPGVPQPNSQQGNPPGGRPKPESGFADAFRS</sequence>
<evidence type="ECO:0000313" key="3">
    <source>
        <dbReference type="Proteomes" id="UP000321797"/>
    </source>
</evidence>
<feature type="compositionally biased region" description="Low complexity" evidence="1">
    <location>
        <begin position="1"/>
        <end position="28"/>
    </location>
</feature>
<protein>
    <recommendedName>
        <fullName evidence="4">Scaffolding protein</fullName>
    </recommendedName>
</protein>
<dbReference type="AlphaFoldDB" id="A0A5C7YDE2"/>
<feature type="compositionally biased region" description="Acidic residues" evidence="1">
    <location>
        <begin position="30"/>
        <end position="49"/>
    </location>
</feature>
<proteinExistence type="predicted"/>
<feature type="region of interest" description="Disordered" evidence="1">
    <location>
        <begin position="1"/>
        <end position="62"/>
    </location>
</feature>
<dbReference type="RefSeq" id="WP_276758932.1">
    <property type="nucleotide sequence ID" value="NZ_SSGD01000008.1"/>
</dbReference>
<dbReference type="EMBL" id="SSGD01000008">
    <property type="protein sequence ID" value="TXI59959.1"/>
    <property type="molecule type" value="Genomic_DNA"/>
</dbReference>
<dbReference type="Proteomes" id="UP000321797">
    <property type="component" value="Unassembled WGS sequence"/>
</dbReference>